<organism evidence="1 2">
    <name type="scientific">Dendrobium catenatum</name>
    <dbReference type="NCBI Taxonomy" id="906689"/>
    <lineage>
        <taxon>Eukaryota</taxon>
        <taxon>Viridiplantae</taxon>
        <taxon>Streptophyta</taxon>
        <taxon>Embryophyta</taxon>
        <taxon>Tracheophyta</taxon>
        <taxon>Spermatophyta</taxon>
        <taxon>Magnoliopsida</taxon>
        <taxon>Liliopsida</taxon>
        <taxon>Asparagales</taxon>
        <taxon>Orchidaceae</taxon>
        <taxon>Epidendroideae</taxon>
        <taxon>Malaxideae</taxon>
        <taxon>Dendrobiinae</taxon>
        <taxon>Dendrobium</taxon>
    </lineage>
</organism>
<dbReference type="AlphaFoldDB" id="A0A2I0WF36"/>
<evidence type="ECO:0000313" key="1">
    <source>
        <dbReference type="EMBL" id="PKU74281.1"/>
    </source>
</evidence>
<name>A0A2I0WF36_9ASPA</name>
<reference evidence="1 2" key="2">
    <citation type="journal article" date="2017" name="Nature">
        <title>The Apostasia genome and the evolution of orchids.</title>
        <authorList>
            <person name="Zhang G.Q."/>
            <person name="Liu K.W."/>
            <person name="Li Z."/>
            <person name="Lohaus R."/>
            <person name="Hsiao Y.Y."/>
            <person name="Niu S.C."/>
            <person name="Wang J.Y."/>
            <person name="Lin Y.C."/>
            <person name="Xu Q."/>
            <person name="Chen L.J."/>
            <person name="Yoshida K."/>
            <person name="Fujiwara S."/>
            <person name="Wang Z.W."/>
            <person name="Zhang Y.Q."/>
            <person name="Mitsuda N."/>
            <person name="Wang M."/>
            <person name="Liu G.H."/>
            <person name="Pecoraro L."/>
            <person name="Huang H.X."/>
            <person name="Xiao X.J."/>
            <person name="Lin M."/>
            <person name="Wu X.Y."/>
            <person name="Wu W.L."/>
            <person name="Chen Y.Y."/>
            <person name="Chang S.B."/>
            <person name="Sakamoto S."/>
            <person name="Ohme-Takagi M."/>
            <person name="Yagi M."/>
            <person name="Zeng S.J."/>
            <person name="Shen C.Y."/>
            <person name="Yeh C.M."/>
            <person name="Luo Y.B."/>
            <person name="Tsai W.C."/>
            <person name="Van de Peer Y."/>
            <person name="Liu Z.J."/>
        </authorList>
    </citation>
    <scope>NUCLEOTIDE SEQUENCE [LARGE SCALE GENOMIC DNA]</scope>
    <source>
        <tissue evidence="1">The whole plant</tissue>
    </source>
</reference>
<dbReference type="EMBL" id="KZ502674">
    <property type="protein sequence ID" value="PKU74281.1"/>
    <property type="molecule type" value="Genomic_DNA"/>
</dbReference>
<reference evidence="1 2" key="1">
    <citation type="journal article" date="2016" name="Sci. Rep.">
        <title>The Dendrobium catenatum Lindl. genome sequence provides insights into polysaccharide synthase, floral development and adaptive evolution.</title>
        <authorList>
            <person name="Zhang G.Q."/>
            <person name="Xu Q."/>
            <person name="Bian C."/>
            <person name="Tsai W.C."/>
            <person name="Yeh C.M."/>
            <person name="Liu K.W."/>
            <person name="Yoshida K."/>
            <person name="Zhang L.S."/>
            <person name="Chang S.B."/>
            <person name="Chen F."/>
            <person name="Shi Y."/>
            <person name="Su Y.Y."/>
            <person name="Zhang Y.Q."/>
            <person name="Chen L.J."/>
            <person name="Yin Y."/>
            <person name="Lin M."/>
            <person name="Huang H."/>
            <person name="Deng H."/>
            <person name="Wang Z.W."/>
            <person name="Zhu S.L."/>
            <person name="Zhao X."/>
            <person name="Deng C."/>
            <person name="Niu S.C."/>
            <person name="Huang J."/>
            <person name="Wang M."/>
            <person name="Liu G.H."/>
            <person name="Yang H.J."/>
            <person name="Xiao X.J."/>
            <person name="Hsiao Y.Y."/>
            <person name="Wu W.L."/>
            <person name="Chen Y.Y."/>
            <person name="Mitsuda N."/>
            <person name="Ohme-Takagi M."/>
            <person name="Luo Y.B."/>
            <person name="Van de Peer Y."/>
            <person name="Liu Z.J."/>
        </authorList>
    </citation>
    <scope>NUCLEOTIDE SEQUENCE [LARGE SCALE GENOMIC DNA]</scope>
    <source>
        <tissue evidence="1">The whole plant</tissue>
    </source>
</reference>
<protein>
    <submittedName>
        <fullName evidence="1">Uncharacterized protein</fullName>
    </submittedName>
</protein>
<sequence length="85" mass="9053">MGRGFFPSLSLPMASSSSYLADFPPLPGALLLAHGALISLNFISKLTKEDLVTGEFSFSFVPPAIKIPSQLMTLLLVFLIGAPRS</sequence>
<keyword evidence="2" id="KW-1185">Reference proteome</keyword>
<gene>
    <name evidence="1" type="ORF">MA16_Dca003484</name>
</gene>
<proteinExistence type="predicted"/>
<accession>A0A2I0WF36</accession>
<evidence type="ECO:0000313" key="2">
    <source>
        <dbReference type="Proteomes" id="UP000233837"/>
    </source>
</evidence>
<dbReference type="Proteomes" id="UP000233837">
    <property type="component" value="Unassembled WGS sequence"/>
</dbReference>